<dbReference type="GO" id="GO:0003677">
    <property type="term" value="F:DNA binding"/>
    <property type="evidence" value="ECO:0007669"/>
    <property type="project" value="UniProtKB-KW"/>
</dbReference>
<dbReference type="InterPro" id="IPR036390">
    <property type="entry name" value="WH_DNA-bd_sf"/>
</dbReference>
<gene>
    <name evidence="6" type="ORF">FBZ89_10482</name>
</gene>
<evidence type="ECO:0000256" key="2">
    <source>
        <dbReference type="ARBA" id="ARBA00023125"/>
    </source>
</evidence>
<protein>
    <submittedName>
        <fullName evidence="6">IclR family transcriptional regulator</fullName>
    </submittedName>
</protein>
<dbReference type="PANTHER" id="PTHR30136:SF7">
    <property type="entry name" value="HTH-TYPE TRANSCRIPTIONAL REGULATOR KDGR-RELATED"/>
    <property type="match status" value="1"/>
</dbReference>
<dbReference type="GO" id="GO:0045892">
    <property type="term" value="P:negative regulation of DNA-templated transcription"/>
    <property type="evidence" value="ECO:0007669"/>
    <property type="project" value="TreeGrafter"/>
</dbReference>
<keyword evidence="3" id="KW-0804">Transcription</keyword>
<dbReference type="Proteomes" id="UP000319859">
    <property type="component" value="Unassembled WGS sequence"/>
</dbReference>
<dbReference type="PROSITE" id="PS51077">
    <property type="entry name" value="HTH_ICLR"/>
    <property type="match status" value="1"/>
</dbReference>
<dbReference type="GO" id="GO:0003700">
    <property type="term" value="F:DNA-binding transcription factor activity"/>
    <property type="evidence" value="ECO:0007669"/>
    <property type="project" value="TreeGrafter"/>
</dbReference>
<feature type="domain" description="HTH iclR-type" evidence="4">
    <location>
        <begin position="12"/>
        <end position="74"/>
    </location>
</feature>
<reference evidence="6 7" key="1">
    <citation type="submission" date="2019-06" db="EMBL/GenBank/DDBJ databases">
        <title>Genomic Encyclopedia of Type Strains, Phase IV (KMG-V): Genome sequencing to study the core and pangenomes of soil and plant-associated prokaryotes.</title>
        <authorList>
            <person name="Whitman W."/>
        </authorList>
    </citation>
    <scope>NUCLEOTIDE SEQUENCE [LARGE SCALE GENOMIC DNA]</scope>
    <source>
        <strain evidence="6 7">BR 11880</strain>
    </source>
</reference>
<dbReference type="InterPro" id="IPR014757">
    <property type="entry name" value="Tscrpt_reg_IclR_C"/>
</dbReference>
<dbReference type="AlphaFoldDB" id="A0A560FJP4"/>
<evidence type="ECO:0000259" key="5">
    <source>
        <dbReference type="PROSITE" id="PS51078"/>
    </source>
</evidence>
<dbReference type="Pfam" id="PF01614">
    <property type="entry name" value="IclR_C"/>
    <property type="match status" value="1"/>
</dbReference>
<accession>A0A560FJP4</accession>
<evidence type="ECO:0000259" key="4">
    <source>
        <dbReference type="PROSITE" id="PS51077"/>
    </source>
</evidence>
<dbReference type="InterPro" id="IPR036388">
    <property type="entry name" value="WH-like_DNA-bd_sf"/>
</dbReference>
<keyword evidence="2" id="KW-0238">DNA-binding</keyword>
<evidence type="ECO:0000256" key="3">
    <source>
        <dbReference type="ARBA" id="ARBA00023163"/>
    </source>
</evidence>
<dbReference type="OrthoDB" id="6057486at2"/>
<dbReference type="InterPro" id="IPR005471">
    <property type="entry name" value="Tscrpt_reg_IclR_N"/>
</dbReference>
<dbReference type="InterPro" id="IPR029016">
    <property type="entry name" value="GAF-like_dom_sf"/>
</dbReference>
<feature type="domain" description="IclR-ED" evidence="5">
    <location>
        <begin position="75"/>
        <end position="257"/>
    </location>
</feature>
<dbReference type="InterPro" id="IPR050707">
    <property type="entry name" value="HTH_MetabolicPath_Reg"/>
</dbReference>
<evidence type="ECO:0000313" key="6">
    <source>
        <dbReference type="EMBL" id="TWB21834.1"/>
    </source>
</evidence>
<comment type="caution">
    <text evidence="6">The sequence shown here is derived from an EMBL/GenBank/DDBJ whole genome shotgun (WGS) entry which is preliminary data.</text>
</comment>
<proteinExistence type="predicted"/>
<name>A0A560FJP4_9PROT</name>
<dbReference type="RefSeq" id="WP_145749490.1">
    <property type="nucleotide sequence ID" value="NZ_VITN01000004.1"/>
</dbReference>
<dbReference type="SMART" id="SM00346">
    <property type="entry name" value="HTH_ICLR"/>
    <property type="match status" value="1"/>
</dbReference>
<dbReference type="SUPFAM" id="SSF55781">
    <property type="entry name" value="GAF domain-like"/>
    <property type="match status" value="1"/>
</dbReference>
<evidence type="ECO:0000313" key="7">
    <source>
        <dbReference type="Proteomes" id="UP000319859"/>
    </source>
</evidence>
<dbReference type="Gene3D" id="1.10.10.10">
    <property type="entry name" value="Winged helix-like DNA-binding domain superfamily/Winged helix DNA-binding domain"/>
    <property type="match status" value="1"/>
</dbReference>
<dbReference type="PROSITE" id="PS51078">
    <property type="entry name" value="ICLR_ED"/>
    <property type="match status" value="1"/>
</dbReference>
<dbReference type="EMBL" id="VITN01000004">
    <property type="protein sequence ID" value="TWB21834.1"/>
    <property type="molecule type" value="Genomic_DNA"/>
</dbReference>
<keyword evidence="1" id="KW-0805">Transcription regulation</keyword>
<dbReference type="SUPFAM" id="SSF46785">
    <property type="entry name" value="Winged helix' DNA-binding domain"/>
    <property type="match status" value="1"/>
</dbReference>
<evidence type="ECO:0000256" key="1">
    <source>
        <dbReference type="ARBA" id="ARBA00023015"/>
    </source>
</evidence>
<dbReference type="Gene3D" id="3.30.450.40">
    <property type="match status" value="1"/>
</dbReference>
<dbReference type="PANTHER" id="PTHR30136">
    <property type="entry name" value="HELIX-TURN-HELIX TRANSCRIPTIONAL REGULATOR, ICLR FAMILY"/>
    <property type="match status" value="1"/>
</dbReference>
<dbReference type="Pfam" id="PF09339">
    <property type="entry name" value="HTH_IclR"/>
    <property type="match status" value="1"/>
</dbReference>
<organism evidence="6 7">
    <name type="scientific">Nitrospirillum amazonense</name>
    <dbReference type="NCBI Taxonomy" id="28077"/>
    <lineage>
        <taxon>Bacteria</taxon>
        <taxon>Pseudomonadati</taxon>
        <taxon>Pseudomonadota</taxon>
        <taxon>Alphaproteobacteria</taxon>
        <taxon>Rhodospirillales</taxon>
        <taxon>Azospirillaceae</taxon>
        <taxon>Nitrospirillum</taxon>
    </lineage>
</organism>
<sequence length="268" mass="28862">MTRAGPKGTYAAPAIEKAFEILEMLAEHRDGALVSEMAAHLNRSVGELFRVVIVMEQLGYLQKSTKSDRYTAAYKLLDLAYRATPTQNLLNAALPEMRRLAIETGQSCHFVVPNGGEGLVIAREENPGTRGFSLRLGAAIDMLKSCSGQVILAFSKPDRADSIIAEAEAMQGVSADRDGLGQRLDTIRRDGFDHRKSPITHGVTDISYPVFGFDRDIVGALTIPFLALIDGSQKVDFETAQGLLRGAAGNISATLGYMPANLAPAPSR</sequence>